<name>A0A6P8YWR3_DROAB</name>
<dbReference type="InterPro" id="IPR052192">
    <property type="entry name" value="Insect_Ionotropic_Sensory_Rcpt"/>
</dbReference>
<sequence length="328" mass="38067">MIQHKQVDVVCYITEIPWQLPSTAPLYLLRSYIAVPHSRPIASYLYFGRPFTWNLWLAVVATVVYGMIMLYASCGSARSEFGLHLLSSLCHILFISQPQQNICHWQQFAIHFIMILSGFILTNLYLAMLSSMLTLGLFEPQFNTLQDLKHSSYPLMVDDYYIDYLKHAVSLPAEVKDQMLIETKENLFIARTGLNTSYMYFSYEDRLEAILYQQHLLKVPRFRVIPESFMDGLMALPTAPSLPYLSLLNAFLRRIFECGVLNKMKSDAWMDAIDSGIFRLMRNEGTERYDLDFYFFVFVLWAVGLTLAGLCFLMELLRWHINAILFST</sequence>
<dbReference type="PANTHER" id="PTHR42643:SF39">
    <property type="entry name" value="IONOTROPIC RECEPTOR 56A-RELATED"/>
    <property type="match status" value="1"/>
</dbReference>
<evidence type="ECO:0000256" key="7">
    <source>
        <dbReference type="ARBA" id="ARBA00023180"/>
    </source>
</evidence>
<keyword evidence="7" id="KW-0325">Glycoprotein</keyword>
<evidence type="ECO:0000256" key="5">
    <source>
        <dbReference type="ARBA" id="ARBA00023136"/>
    </source>
</evidence>
<evidence type="ECO:0000313" key="9">
    <source>
        <dbReference type="Proteomes" id="UP000515160"/>
    </source>
</evidence>
<dbReference type="PANTHER" id="PTHR42643">
    <property type="entry name" value="IONOTROPIC RECEPTOR 20A-RELATED"/>
    <property type="match status" value="1"/>
</dbReference>
<evidence type="ECO:0000313" key="10">
    <source>
        <dbReference type="RefSeq" id="XP_034109707.2"/>
    </source>
</evidence>
<dbReference type="GeneID" id="117571600"/>
<dbReference type="AlphaFoldDB" id="A0A6P8YWR3"/>
<gene>
    <name evidence="10" type="primary">LOC117571600</name>
</gene>
<keyword evidence="9" id="KW-1185">Reference proteome</keyword>
<dbReference type="SUPFAM" id="SSF53850">
    <property type="entry name" value="Periplasmic binding protein-like II"/>
    <property type="match status" value="1"/>
</dbReference>
<keyword evidence="3 8" id="KW-0812">Transmembrane</keyword>
<comment type="subcellular location">
    <subcellularLocation>
        <location evidence="1">Cell membrane</location>
        <topology evidence="1">Multi-pass membrane protein</topology>
    </subcellularLocation>
</comment>
<evidence type="ECO:0000256" key="3">
    <source>
        <dbReference type="ARBA" id="ARBA00022692"/>
    </source>
</evidence>
<keyword evidence="5 8" id="KW-0472">Membrane</keyword>
<feature type="transmembrane region" description="Helical" evidence="8">
    <location>
        <begin position="53"/>
        <end position="73"/>
    </location>
</feature>
<feature type="transmembrane region" description="Helical" evidence="8">
    <location>
        <begin position="293"/>
        <end position="317"/>
    </location>
</feature>
<evidence type="ECO:0000256" key="4">
    <source>
        <dbReference type="ARBA" id="ARBA00022989"/>
    </source>
</evidence>
<proteinExistence type="predicted"/>
<keyword evidence="4 8" id="KW-1133">Transmembrane helix</keyword>
<evidence type="ECO:0000256" key="1">
    <source>
        <dbReference type="ARBA" id="ARBA00004651"/>
    </source>
</evidence>
<reference evidence="10" key="1">
    <citation type="submission" date="2025-08" db="UniProtKB">
        <authorList>
            <consortium name="RefSeq"/>
        </authorList>
    </citation>
    <scope>IDENTIFICATION</scope>
    <source>
        <strain evidence="10">15112-1751.03</strain>
        <tissue evidence="10">Whole Adult</tissue>
    </source>
</reference>
<feature type="transmembrane region" description="Helical" evidence="8">
    <location>
        <begin position="108"/>
        <end position="128"/>
    </location>
</feature>
<dbReference type="OrthoDB" id="5984008at2759"/>
<accession>A0A6P8YWR3</accession>
<evidence type="ECO:0000256" key="8">
    <source>
        <dbReference type="SAM" id="Phobius"/>
    </source>
</evidence>
<evidence type="ECO:0000256" key="6">
    <source>
        <dbReference type="ARBA" id="ARBA00023170"/>
    </source>
</evidence>
<organism evidence="9 10">
    <name type="scientific">Drosophila albomicans</name>
    <name type="common">Fruit fly</name>
    <dbReference type="NCBI Taxonomy" id="7291"/>
    <lineage>
        <taxon>Eukaryota</taxon>
        <taxon>Metazoa</taxon>
        <taxon>Ecdysozoa</taxon>
        <taxon>Arthropoda</taxon>
        <taxon>Hexapoda</taxon>
        <taxon>Insecta</taxon>
        <taxon>Pterygota</taxon>
        <taxon>Neoptera</taxon>
        <taxon>Endopterygota</taxon>
        <taxon>Diptera</taxon>
        <taxon>Brachycera</taxon>
        <taxon>Muscomorpha</taxon>
        <taxon>Ephydroidea</taxon>
        <taxon>Drosophilidae</taxon>
        <taxon>Drosophila</taxon>
    </lineage>
</organism>
<keyword evidence="6" id="KW-0675">Receptor</keyword>
<evidence type="ECO:0000256" key="2">
    <source>
        <dbReference type="ARBA" id="ARBA00022475"/>
    </source>
</evidence>
<keyword evidence="2" id="KW-1003">Cell membrane</keyword>
<dbReference type="Proteomes" id="UP000515160">
    <property type="component" value="Chromosome 3"/>
</dbReference>
<dbReference type="RefSeq" id="XP_034109707.2">
    <property type="nucleotide sequence ID" value="XM_034253816.2"/>
</dbReference>
<protein>
    <submittedName>
        <fullName evidence="10">Uncharacterized protein LOC117571600</fullName>
    </submittedName>
</protein>
<dbReference type="GO" id="GO:0005886">
    <property type="term" value="C:plasma membrane"/>
    <property type="evidence" value="ECO:0007669"/>
    <property type="project" value="UniProtKB-SubCell"/>
</dbReference>